<protein>
    <submittedName>
        <fullName evidence="1">Uncharacterized protein</fullName>
    </submittedName>
</protein>
<proteinExistence type="predicted"/>
<evidence type="ECO:0000313" key="6">
    <source>
        <dbReference type="Proteomes" id="UP000061809"/>
    </source>
</evidence>
<dbReference type="AlphaFoldDB" id="A0A0P0GI10"/>
<evidence type="ECO:0000313" key="5">
    <source>
        <dbReference type="EMBL" id="MDT4512493.1"/>
    </source>
</evidence>
<dbReference type="EMBL" id="JAVSNH010000001">
    <property type="protein sequence ID" value="MDT4512493.1"/>
    <property type="molecule type" value="Genomic_DNA"/>
</dbReference>
<dbReference type="Proteomes" id="UP000482653">
    <property type="component" value="Unassembled WGS sequence"/>
</dbReference>
<dbReference type="Proteomes" id="UP001266995">
    <property type="component" value="Unassembled WGS sequence"/>
</dbReference>
<evidence type="ECO:0000313" key="8">
    <source>
        <dbReference type="Proteomes" id="UP000482653"/>
    </source>
</evidence>
<reference evidence="1 6" key="1">
    <citation type="journal article" date="2015" name="Science">
        <title>Genetic determinants of in vivo fitness and diet responsiveness in multiple human gut Bacteroides.</title>
        <authorList>
            <person name="Wu M."/>
            <person name="McNulty N.P."/>
            <person name="Rodionov D.A."/>
            <person name="Khoroshkin M.S."/>
            <person name="Griffin N.W."/>
            <person name="Cheng J."/>
            <person name="Latreille P."/>
            <person name="Kerstetter R.A."/>
            <person name="Terrapon N."/>
            <person name="Henrissat B."/>
            <person name="Osterman A.L."/>
            <person name="Gordon J.I."/>
        </authorList>
    </citation>
    <scope>NUCLEOTIDE SEQUENCE [LARGE SCALE GENOMIC DNA]</scope>
    <source>
        <strain evidence="1 6">WH2</strain>
    </source>
</reference>
<reference evidence="5" key="4">
    <citation type="submission" date="2023-08" db="EMBL/GenBank/DDBJ databases">
        <title>Reintroducing virulent viruses to syntetic microbiomes.</title>
        <authorList>
            <person name="Wilde J."/>
            <person name="Boyes R."/>
            <person name="Robinson A.V."/>
            <person name="Daisley B.A."/>
            <person name="Allen-Vercoe E."/>
        </authorList>
    </citation>
    <scope>NUCLEOTIDE SEQUENCE</scope>
    <source>
        <strain evidence="5">225I_12FAA</strain>
    </source>
</reference>
<reference evidence="4" key="3">
    <citation type="submission" date="2023-03" db="EMBL/GenBank/DDBJ databases">
        <title>DFI Biobank Strains.</title>
        <authorList>
            <person name="Mostad J."/>
            <person name="Paddock L."/>
            <person name="Medina S."/>
            <person name="Waligurski E."/>
            <person name="Barat B."/>
            <person name="Smith R."/>
            <person name="Burgo V."/>
            <person name="Metcalfe C."/>
            <person name="Woodson C."/>
            <person name="Sundararajan A."/>
            <person name="Ramaswamy R."/>
            <person name="Lin H."/>
            <person name="Pamer E.G."/>
        </authorList>
    </citation>
    <scope>NUCLEOTIDE SEQUENCE</scope>
    <source>
        <strain evidence="4">DFI.9.5</strain>
    </source>
</reference>
<evidence type="ECO:0000313" key="4">
    <source>
        <dbReference type="EMBL" id="MDE8694304.1"/>
    </source>
</evidence>
<organism evidence="1 6">
    <name type="scientific">Bacteroides cellulosilyticus</name>
    <dbReference type="NCBI Taxonomy" id="246787"/>
    <lineage>
        <taxon>Bacteria</taxon>
        <taxon>Pseudomonadati</taxon>
        <taxon>Bacteroidota</taxon>
        <taxon>Bacteroidia</taxon>
        <taxon>Bacteroidales</taxon>
        <taxon>Bacteroidaceae</taxon>
        <taxon>Bacteroides</taxon>
    </lineage>
</organism>
<dbReference type="EMBL" id="JARFID010000006">
    <property type="protein sequence ID" value="MDE8694304.1"/>
    <property type="molecule type" value="Genomic_DNA"/>
</dbReference>
<dbReference type="Proteomes" id="UP001221924">
    <property type="component" value="Unassembled WGS sequence"/>
</dbReference>
<dbReference type="EMBL" id="VVYW01000032">
    <property type="protein sequence ID" value="KAA5402855.1"/>
    <property type="molecule type" value="Genomic_DNA"/>
</dbReference>
<sequence>MSIELNCKDGYNIEIEKKEDRINILLVENEAFGERILVGAEERKEFLTPWINMLMHHKKEAGIKGTMDLAKKLEHIVLFEKGKHEKGVLALKSINTEIINLRKEFQEKEEQVKIKK</sequence>
<dbReference type="EMBL" id="CP012801">
    <property type="protein sequence ID" value="ALJ62168.1"/>
    <property type="molecule type" value="Genomic_DNA"/>
</dbReference>
<dbReference type="RefSeq" id="WP_007209936.1">
    <property type="nucleotide sequence ID" value="NZ_CAXKYC010000005.1"/>
</dbReference>
<dbReference type="Proteomes" id="UP000325055">
    <property type="component" value="Unassembled WGS sequence"/>
</dbReference>
<evidence type="ECO:0000313" key="2">
    <source>
        <dbReference type="EMBL" id="KAA5402855.1"/>
    </source>
</evidence>
<gene>
    <name evidence="1" type="ORF">BcellWH2_04959</name>
    <name evidence="2" type="ORF">F2Y86_25140</name>
    <name evidence="3" type="ORF">F2Y87_20110</name>
    <name evidence="4" type="ORF">PZH42_09315</name>
    <name evidence="5" type="ORF">RO785_16100</name>
</gene>
<evidence type="ECO:0000313" key="1">
    <source>
        <dbReference type="EMBL" id="ALJ62168.1"/>
    </source>
</evidence>
<reference evidence="7 8" key="2">
    <citation type="journal article" date="2019" name="Nat. Med.">
        <title>A library of human gut bacterial isolates paired with longitudinal multiomics data enables mechanistic microbiome research.</title>
        <authorList>
            <person name="Poyet M."/>
            <person name="Groussin M."/>
            <person name="Gibbons S.M."/>
            <person name="Avila-Pacheco J."/>
            <person name="Jiang X."/>
            <person name="Kearney S.M."/>
            <person name="Perrotta A.R."/>
            <person name="Berdy B."/>
            <person name="Zhao S."/>
            <person name="Lieberman T.D."/>
            <person name="Swanson P.K."/>
            <person name="Smith M."/>
            <person name="Roesemann S."/>
            <person name="Alexander J.E."/>
            <person name="Rich S.A."/>
            <person name="Livny J."/>
            <person name="Vlamakis H."/>
            <person name="Clish C."/>
            <person name="Bullock K."/>
            <person name="Deik A."/>
            <person name="Scott J."/>
            <person name="Pierce K.A."/>
            <person name="Xavier R.J."/>
            <person name="Alm E.J."/>
        </authorList>
    </citation>
    <scope>NUCLEOTIDE SEQUENCE [LARGE SCALE GENOMIC DNA]</scope>
    <source>
        <strain evidence="2 7">BIOML-A7</strain>
        <strain evidence="3 8">BIOML-A8</strain>
    </source>
</reference>
<dbReference type="EMBL" id="VVYX01000027">
    <property type="protein sequence ID" value="KAA5415931.1"/>
    <property type="molecule type" value="Genomic_DNA"/>
</dbReference>
<evidence type="ECO:0000313" key="7">
    <source>
        <dbReference type="Proteomes" id="UP000325055"/>
    </source>
</evidence>
<dbReference type="PATRIC" id="fig|246787.4.peg.5120"/>
<accession>A0A0P0GI10</accession>
<evidence type="ECO:0000313" key="3">
    <source>
        <dbReference type="EMBL" id="KAA5415931.1"/>
    </source>
</evidence>
<name>A0A0P0GI10_9BACE</name>
<dbReference type="Proteomes" id="UP000061809">
    <property type="component" value="Chromosome"/>
</dbReference>
<dbReference type="KEGG" id="bcel:BcellWH2_04959"/>